<dbReference type="GO" id="GO:0003677">
    <property type="term" value="F:DNA binding"/>
    <property type="evidence" value="ECO:0007669"/>
    <property type="project" value="InterPro"/>
</dbReference>
<name>A0A7G5GZ70_9BACT</name>
<accession>A0A7G5GZ70</accession>
<dbReference type="Gene3D" id="3.40.50.2300">
    <property type="match status" value="1"/>
</dbReference>
<keyword evidence="5" id="KW-1185">Reference proteome</keyword>
<evidence type="ECO:0000313" key="4">
    <source>
        <dbReference type="EMBL" id="QMW04162.1"/>
    </source>
</evidence>
<keyword evidence="1" id="KW-0597">Phosphoprotein</keyword>
<dbReference type="PANTHER" id="PTHR45526">
    <property type="entry name" value="TRANSCRIPTIONAL REGULATORY PROTEIN DPIA"/>
    <property type="match status" value="1"/>
</dbReference>
<dbReference type="InterPro" id="IPR001789">
    <property type="entry name" value="Sig_transdc_resp-reg_receiver"/>
</dbReference>
<dbReference type="RefSeq" id="WP_182461417.1">
    <property type="nucleotide sequence ID" value="NZ_CP059732.1"/>
</dbReference>
<dbReference type="GO" id="GO:0000156">
    <property type="term" value="F:phosphorelay response regulator activity"/>
    <property type="evidence" value="ECO:0007669"/>
    <property type="project" value="TreeGrafter"/>
</dbReference>
<evidence type="ECO:0000259" key="3">
    <source>
        <dbReference type="PROSITE" id="PS50930"/>
    </source>
</evidence>
<dbReference type="KEGG" id="sfol:H3H32_04175"/>
<feature type="domain" description="Response regulatory" evidence="2">
    <location>
        <begin position="5"/>
        <end position="117"/>
    </location>
</feature>
<dbReference type="SMART" id="SM00448">
    <property type="entry name" value="REC"/>
    <property type="match status" value="1"/>
</dbReference>
<sequence length="231" mass="26095">MTYLSLLLIEDDPVWLDTLQAMAAQLGFRTIRSATTLAQASQLLEEQQPDFIVADMVLPDGLSVELLSKAYPQLPVIFQTAYPREDLLRQAIRMAHIGFLVKPFGLFSLKAALEMLCTQLPGLILHNPKGITIPGKHGEQVMIPFDAIYWIKAEGNYSIIRTMDQKYVLKRSLRKLASELPKTFIQIQKGYVVNKTLIGRLSTTALEVNQEWIPIGRTYRKQILARIQSGL</sequence>
<gene>
    <name evidence="4" type="ORF">H3H32_04175</name>
</gene>
<dbReference type="CDD" id="cd00156">
    <property type="entry name" value="REC"/>
    <property type="match status" value="1"/>
</dbReference>
<evidence type="ECO:0000259" key="2">
    <source>
        <dbReference type="PROSITE" id="PS50110"/>
    </source>
</evidence>
<dbReference type="InterPro" id="IPR011006">
    <property type="entry name" value="CheY-like_superfamily"/>
</dbReference>
<feature type="domain" description="HTH LytTR-type" evidence="3">
    <location>
        <begin position="133"/>
        <end position="229"/>
    </location>
</feature>
<dbReference type="SMART" id="SM00850">
    <property type="entry name" value="LytTR"/>
    <property type="match status" value="1"/>
</dbReference>
<protein>
    <submittedName>
        <fullName evidence="4">Response regulator transcription factor</fullName>
    </submittedName>
</protein>
<dbReference type="EMBL" id="CP059732">
    <property type="protein sequence ID" value="QMW04162.1"/>
    <property type="molecule type" value="Genomic_DNA"/>
</dbReference>
<dbReference type="SUPFAM" id="SSF52172">
    <property type="entry name" value="CheY-like"/>
    <property type="match status" value="1"/>
</dbReference>
<dbReference type="InterPro" id="IPR007492">
    <property type="entry name" value="LytTR_DNA-bd_dom"/>
</dbReference>
<evidence type="ECO:0000313" key="5">
    <source>
        <dbReference type="Proteomes" id="UP000515369"/>
    </source>
</evidence>
<feature type="modified residue" description="4-aspartylphosphate" evidence="1">
    <location>
        <position position="55"/>
    </location>
</feature>
<evidence type="ECO:0000256" key="1">
    <source>
        <dbReference type="PROSITE-ProRule" id="PRU00169"/>
    </source>
</evidence>
<dbReference type="Pfam" id="PF04397">
    <property type="entry name" value="LytTR"/>
    <property type="match status" value="1"/>
</dbReference>
<dbReference type="Pfam" id="PF00072">
    <property type="entry name" value="Response_reg"/>
    <property type="match status" value="1"/>
</dbReference>
<dbReference type="Gene3D" id="2.40.50.1020">
    <property type="entry name" value="LytTr DNA-binding domain"/>
    <property type="match status" value="1"/>
</dbReference>
<dbReference type="PANTHER" id="PTHR45526:SF1">
    <property type="entry name" value="TRANSCRIPTIONAL REGULATORY PROTEIN DCUR-RELATED"/>
    <property type="match status" value="1"/>
</dbReference>
<dbReference type="PROSITE" id="PS50110">
    <property type="entry name" value="RESPONSE_REGULATORY"/>
    <property type="match status" value="1"/>
</dbReference>
<dbReference type="Proteomes" id="UP000515369">
    <property type="component" value="Chromosome"/>
</dbReference>
<dbReference type="InterPro" id="IPR051271">
    <property type="entry name" value="2C-system_Tx_regulators"/>
</dbReference>
<dbReference type="AlphaFoldDB" id="A0A7G5GZ70"/>
<proteinExistence type="predicted"/>
<reference evidence="4 5" key="1">
    <citation type="submission" date="2020-07" db="EMBL/GenBank/DDBJ databases">
        <title>Spirosoma foliorum sp. nov., isolated from the leaves on the Nejang mountain Korea, Republic of.</title>
        <authorList>
            <person name="Ho H."/>
            <person name="Lee Y.-J."/>
            <person name="Nurcahyanto D.-A."/>
            <person name="Kim S.-G."/>
        </authorList>
    </citation>
    <scope>NUCLEOTIDE SEQUENCE [LARGE SCALE GENOMIC DNA]</scope>
    <source>
        <strain evidence="4 5">PL0136</strain>
    </source>
</reference>
<dbReference type="PROSITE" id="PS50930">
    <property type="entry name" value="HTH_LYTTR"/>
    <property type="match status" value="1"/>
</dbReference>
<organism evidence="4 5">
    <name type="scientific">Spirosoma foliorum</name>
    <dbReference type="NCBI Taxonomy" id="2710596"/>
    <lineage>
        <taxon>Bacteria</taxon>
        <taxon>Pseudomonadati</taxon>
        <taxon>Bacteroidota</taxon>
        <taxon>Cytophagia</taxon>
        <taxon>Cytophagales</taxon>
        <taxon>Cytophagaceae</taxon>
        <taxon>Spirosoma</taxon>
    </lineage>
</organism>